<feature type="region of interest" description="Disordered" evidence="3">
    <location>
        <begin position="1"/>
        <end position="38"/>
    </location>
</feature>
<sequence length="428" mass="47935">MSSSTPDTKSPARGNLTSISEVESIDSNSQEEGKKRLDARQYSVNNYFDHDSLNTSKKPPSWLESSFVHLSAPRDLSTRSNGSVYHSKHGFQEEHLHLLELLEASKPNSNVSISSDSIDRVATALEKDTQRLYGECQAYEEAVFKAKQRIKTFNAVSKVGLETTTKAYESEIDLLQQEIEARQAELEHLNSLYKDQMNIATQLETYEEQYHAKKNALELKSKAFDAVLDQTSNELSQVQSEVDRLASVQLPQALFDLQVDQRGLRYPLINQLRLAYRPKGDVPTKEIEVAWSQATQLLLVLGTLLNYPSSDWKVVPLADCAKLIYRKEIYNMLPGDCRSLIAWNALLDQVLKHASRLSKFQIHGLSPTPPFPSSATAIGKIDLTSLNQLDHAGWSHAIHRMASNLSWLSKLCSTQVAEQVAVLAHSVA</sequence>
<evidence type="ECO:0000313" key="5">
    <source>
        <dbReference type="EMBL" id="CAJ1935397.1"/>
    </source>
</evidence>
<dbReference type="PANTHER" id="PTHR12768">
    <property type="entry name" value="BECLIN 1"/>
    <property type="match status" value="1"/>
</dbReference>
<comment type="similarity">
    <text evidence="1">Belongs to the beclin family.</text>
</comment>
<dbReference type="GO" id="GO:0045324">
    <property type="term" value="P:late endosome to vacuole transport"/>
    <property type="evidence" value="ECO:0007669"/>
    <property type="project" value="TreeGrafter"/>
</dbReference>
<dbReference type="GO" id="GO:0000045">
    <property type="term" value="P:autophagosome assembly"/>
    <property type="evidence" value="ECO:0007669"/>
    <property type="project" value="TreeGrafter"/>
</dbReference>
<feature type="compositionally biased region" description="Polar residues" evidence="3">
    <location>
        <begin position="15"/>
        <end position="30"/>
    </location>
</feature>
<dbReference type="Pfam" id="PF04111">
    <property type="entry name" value="APG6"/>
    <property type="match status" value="1"/>
</dbReference>
<evidence type="ECO:0000313" key="6">
    <source>
        <dbReference type="Proteomes" id="UP001295423"/>
    </source>
</evidence>
<dbReference type="PANTHER" id="PTHR12768:SF4">
    <property type="entry name" value="BECLIN-1"/>
    <property type="match status" value="1"/>
</dbReference>
<dbReference type="GO" id="GO:0000423">
    <property type="term" value="P:mitophagy"/>
    <property type="evidence" value="ECO:0007669"/>
    <property type="project" value="TreeGrafter"/>
</dbReference>
<dbReference type="InterPro" id="IPR040455">
    <property type="entry name" value="Atg6_BARA"/>
</dbReference>
<evidence type="ECO:0000259" key="4">
    <source>
        <dbReference type="Pfam" id="PF04111"/>
    </source>
</evidence>
<dbReference type="GO" id="GO:0034272">
    <property type="term" value="C:phosphatidylinositol 3-kinase complex, class III, type II"/>
    <property type="evidence" value="ECO:0007669"/>
    <property type="project" value="TreeGrafter"/>
</dbReference>
<dbReference type="AlphaFoldDB" id="A0AAD2CJ07"/>
<organism evidence="5 6">
    <name type="scientific">Cylindrotheca closterium</name>
    <dbReference type="NCBI Taxonomy" id="2856"/>
    <lineage>
        <taxon>Eukaryota</taxon>
        <taxon>Sar</taxon>
        <taxon>Stramenopiles</taxon>
        <taxon>Ochrophyta</taxon>
        <taxon>Bacillariophyta</taxon>
        <taxon>Bacillariophyceae</taxon>
        <taxon>Bacillariophycidae</taxon>
        <taxon>Bacillariales</taxon>
        <taxon>Bacillariaceae</taxon>
        <taxon>Cylindrotheca</taxon>
    </lineage>
</organism>
<feature type="domain" description="Atg6 BARA" evidence="4">
    <location>
        <begin position="250"/>
        <end position="413"/>
    </location>
</feature>
<dbReference type="GO" id="GO:0006995">
    <property type="term" value="P:cellular response to nitrogen starvation"/>
    <property type="evidence" value="ECO:0007669"/>
    <property type="project" value="TreeGrafter"/>
</dbReference>
<evidence type="ECO:0000256" key="1">
    <source>
        <dbReference type="ARBA" id="ARBA00005965"/>
    </source>
</evidence>
<dbReference type="GO" id="GO:0043548">
    <property type="term" value="F:phosphatidylinositol 3-kinase binding"/>
    <property type="evidence" value="ECO:0007669"/>
    <property type="project" value="TreeGrafter"/>
</dbReference>
<dbReference type="GO" id="GO:0030674">
    <property type="term" value="F:protein-macromolecule adaptor activity"/>
    <property type="evidence" value="ECO:0007669"/>
    <property type="project" value="TreeGrafter"/>
</dbReference>
<gene>
    <name evidence="5" type="ORF">CYCCA115_LOCUS4732</name>
</gene>
<dbReference type="EMBL" id="CAKOGP040000469">
    <property type="protein sequence ID" value="CAJ1935397.1"/>
    <property type="molecule type" value="Genomic_DNA"/>
</dbReference>
<protein>
    <recommendedName>
        <fullName evidence="4">Atg6 BARA domain-containing protein</fullName>
    </recommendedName>
</protein>
<dbReference type="Proteomes" id="UP001295423">
    <property type="component" value="Unassembled WGS sequence"/>
</dbReference>
<keyword evidence="6" id="KW-1185">Reference proteome</keyword>
<keyword evidence="2" id="KW-0175">Coiled coil</keyword>
<dbReference type="GO" id="GO:0034271">
    <property type="term" value="C:phosphatidylinositol 3-kinase complex, class III, type I"/>
    <property type="evidence" value="ECO:0007669"/>
    <property type="project" value="TreeGrafter"/>
</dbReference>
<dbReference type="InterPro" id="IPR038274">
    <property type="entry name" value="Atg6/Beclin_C_sf"/>
</dbReference>
<reference evidence="5" key="1">
    <citation type="submission" date="2023-08" db="EMBL/GenBank/DDBJ databases">
        <authorList>
            <person name="Audoor S."/>
            <person name="Bilcke G."/>
        </authorList>
    </citation>
    <scope>NUCLEOTIDE SEQUENCE</scope>
</reference>
<feature type="coiled-coil region" evidence="2">
    <location>
        <begin position="158"/>
        <end position="192"/>
    </location>
</feature>
<name>A0AAD2CJ07_9STRA</name>
<dbReference type="GO" id="GO:0000407">
    <property type="term" value="C:phagophore assembly site"/>
    <property type="evidence" value="ECO:0007669"/>
    <property type="project" value="TreeGrafter"/>
</dbReference>
<comment type="caution">
    <text evidence="5">The sequence shown here is derived from an EMBL/GenBank/DDBJ whole genome shotgun (WGS) entry which is preliminary data.</text>
</comment>
<evidence type="ECO:0000256" key="2">
    <source>
        <dbReference type="SAM" id="Coils"/>
    </source>
</evidence>
<dbReference type="Gene3D" id="1.10.418.40">
    <property type="entry name" value="Autophagy protein 6/Beclin 1"/>
    <property type="match status" value="1"/>
</dbReference>
<proteinExistence type="inferred from homology"/>
<dbReference type="InterPro" id="IPR007243">
    <property type="entry name" value="Atg6/Beclin"/>
</dbReference>
<evidence type="ECO:0000256" key="3">
    <source>
        <dbReference type="SAM" id="MobiDB-lite"/>
    </source>
</evidence>
<accession>A0AAD2CJ07</accession>